<dbReference type="EMBL" id="CAJEWN010000001">
    <property type="protein sequence ID" value="CAD2122604.1"/>
    <property type="molecule type" value="Genomic_DNA"/>
</dbReference>
<dbReference type="Proteomes" id="UP000580250">
    <property type="component" value="Unassembled WGS sequence"/>
</dbReference>
<evidence type="ECO:0000313" key="4">
    <source>
        <dbReference type="Proteomes" id="UP000580250"/>
    </source>
</evidence>
<accession>A0A6V7TIA8</accession>
<keyword evidence="2" id="KW-0812">Transmembrane</keyword>
<gene>
    <name evidence="3" type="ORF">MENT_LOCUS247</name>
</gene>
<evidence type="ECO:0000313" key="3">
    <source>
        <dbReference type="EMBL" id="CAD2122604.1"/>
    </source>
</evidence>
<keyword evidence="2" id="KW-1133">Transmembrane helix</keyword>
<keyword evidence="1" id="KW-0175">Coiled coil</keyword>
<evidence type="ECO:0000256" key="2">
    <source>
        <dbReference type="SAM" id="Phobius"/>
    </source>
</evidence>
<comment type="caution">
    <text evidence="3">The sequence shown here is derived from an EMBL/GenBank/DDBJ whole genome shotgun (WGS) entry which is preliminary data.</text>
</comment>
<feature type="coiled-coil region" evidence="1">
    <location>
        <begin position="59"/>
        <end position="93"/>
    </location>
</feature>
<organism evidence="3 4">
    <name type="scientific">Meloidogyne enterolobii</name>
    <name type="common">Root-knot nematode worm</name>
    <name type="synonym">Meloidogyne mayaguensis</name>
    <dbReference type="NCBI Taxonomy" id="390850"/>
    <lineage>
        <taxon>Eukaryota</taxon>
        <taxon>Metazoa</taxon>
        <taxon>Ecdysozoa</taxon>
        <taxon>Nematoda</taxon>
        <taxon>Chromadorea</taxon>
        <taxon>Rhabditida</taxon>
        <taxon>Tylenchina</taxon>
        <taxon>Tylenchomorpha</taxon>
        <taxon>Tylenchoidea</taxon>
        <taxon>Meloidogynidae</taxon>
        <taxon>Meloidogyninae</taxon>
        <taxon>Meloidogyne</taxon>
    </lineage>
</organism>
<feature type="transmembrane region" description="Helical" evidence="2">
    <location>
        <begin position="41"/>
        <end position="59"/>
    </location>
</feature>
<reference evidence="3 4" key="1">
    <citation type="submission" date="2020-08" db="EMBL/GenBank/DDBJ databases">
        <authorList>
            <person name="Koutsovoulos G."/>
            <person name="Danchin GJ E."/>
        </authorList>
    </citation>
    <scope>NUCLEOTIDE SEQUENCE [LARGE SCALE GENOMIC DNA]</scope>
</reference>
<keyword evidence="2" id="KW-0472">Membrane</keyword>
<protein>
    <submittedName>
        <fullName evidence="3">Uncharacterized protein</fullName>
    </submittedName>
</protein>
<evidence type="ECO:0000256" key="1">
    <source>
        <dbReference type="SAM" id="Coils"/>
    </source>
</evidence>
<dbReference type="AlphaFoldDB" id="A0A6V7TIA8"/>
<sequence>MNLKTPKYMAKWGYFDEYDDDLLNRKSKPILQQNCCSNKEYIFNWVIILLFCINLIAVITSQNKENKENEIKIQEMQKEIEKMIKEQDKIQEQIKSLAYSKAFYGSFVAHTIKNFEEKFAAIEEKENNSFDKKFKVFVIIILCILVVLIFAIFSILLLK</sequence>
<name>A0A6V7TIA8_MELEN</name>
<proteinExistence type="predicted"/>
<feature type="transmembrane region" description="Helical" evidence="2">
    <location>
        <begin position="136"/>
        <end position="158"/>
    </location>
</feature>